<evidence type="ECO:0000256" key="5">
    <source>
        <dbReference type="ARBA" id="ARBA00022705"/>
    </source>
</evidence>
<feature type="domain" description="Toprim" evidence="10">
    <location>
        <begin position="133"/>
        <end position="213"/>
    </location>
</feature>
<protein>
    <recommendedName>
        <fullName evidence="10">Toprim domain-containing protein</fullName>
    </recommendedName>
</protein>
<dbReference type="InterPro" id="IPR036977">
    <property type="entry name" value="DNA_primase_Znf_CHC2"/>
</dbReference>
<name>A0A2H0RCI5_UNCKA</name>
<keyword evidence="2" id="KW-0639">Primosome</keyword>
<dbReference type="InterPro" id="IPR037068">
    <property type="entry name" value="DNA_primase_core_N_sf"/>
</dbReference>
<dbReference type="GO" id="GO:0003899">
    <property type="term" value="F:DNA-directed RNA polymerase activity"/>
    <property type="evidence" value="ECO:0007669"/>
    <property type="project" value="InterPro"/>
</dbReference>
<proteinExistence type="predicted"/>
<keyword evidence="6" id="KW-0479">Metal-binding</keyword>
<comment type="caution">
    <text evidence="11">The sequence shown here is derived from an EMBL/GenBank/DDBJ whole genome shotgun (WGS) entry which is preliminary data.</text>
</comment>
<evidence type="ECO:0000256" key="8">
    <source>
        <dbReference type="ARBA" id="ARBA00022833"/>
    </source>
</evidence>
<dbReference type="GO" id="GO:0005737">
    <property type="term" value="C:cytoplasm"/>
    <property type="evidence" value="ECO:0007669"/>
    <property type="project" value="TreeGrafter"/>
</dbReference>
<evidence type="ECO:0000256" key="6">
    <source>
        <dbReference type="ARBA" id="ARBA00022723"/>
    </source>
</evidence>
<dbReference type="GO" id="GO:0000428">
    <property type="term" value="C:DNA-directed RNA polymerase complex"/>
    <property type="evidence" value="ECO:0007669"/>
    <property type="project" value="UniProtKB-KW"/>
</dbReference>
<dbReference type="SUPFAM" id="SSF57783">
    <property type="entry name" value="Zinc beta-ribbon"/>
    <property type="match status" value="1"/>
</dbReference>
<keyword evidence="7" id="KW-0863">Zinc-finger</keyword>
<dbReference type="GO" id="GO:0003677">
    <property type="term" value="F:DNA binding"/>
    <property type="evidence" value="ECO:0007669"/>
    <property type="project" value="InterPro"/>
</dbReference>
<evidence type="ECO:0000256" key="3">
    <source>
        <dbReference type="ARBA" id="ARBA00022679"/>
    </source>
</evidence>
<keyword evidence="3" id="KW-0808">Transferase</keyword>
<evidence type="ECO:0000256" key="2">
    <source>
        <dbReference type="ARBA" id="ARBA00022515"/>
    </source>
</evidence>
<evidence type="ECO:0000256" key="1">
    <source>
        <dbReference type="ARBA" id="ARBA00022478"/>
    </source>
</evidence>
<dbReference type="PANTHER" id="PTHR30313">
    <property type="entry name" value="DNA PRIMASE"/>
    <property type="match status" value="1"/>
</dbReference>
<dbReference type="InterPro" id="IPR006171">
    <property type="entry name" value="TOPRIM_dom"/>
</dbReference>
<dbReference type="Gene3D" id="3.40.1360.10">
    <property type="match status" value="1"/>
</dbReference>
<keyword evidence="5" id="KW-0235">DNA replication</keyword>
<evidence type="ECO:0000313" key="12">
    <source>
        <dbReference type="Proteomes" id="UP000230214"/>
    </source>
</evidence>
<keyword evidence="9" id="KW-0804">Transcription</keyword>
<evidence type="ECO:0000313" key="11">
    <source>
        <dbReference type="EMBL" id="PIR43535.1"/>
    </source>
</evidence>
<sequence length="359" mass="41202">MCSLDKVAIIYNEILQEDTQILEYLYSRGLLLKTINYFTLGAAGNLKKLQKKLYENNLDGEELNIIKNNKEYFFCGATIPLVNMGNQTVNISARTLFAKAKYINLPKIPISTLFAADKIQNRYAYRPVLHSNDYAFICEGQFDTIIMHQRGLFTLGILGVNNITLDMIYQLNLFDHIILLLDNDSPGEKATKVLGGYIRHYCPDVHLYKAKLPNRYNDITDYFKNGGQVKDIIKSIEKYCPPKNQMRKKKVIQKEATRCKFIESLTNDISIYDYLKYTFPNMEFVEHENRVKLKCPLPNHNDTVGSFTIYLDSNTYYCFGCGSSRTLTDLVKGMNDYKGDEAVATILKWRSIHEGSSAI</sequence>
<dbReference type="Proteomes" id="UP000230214">
    <property type="component" value="Unassembled WGS sequence"/>
</dbReference>
<dbReference type="Gene3D" id="3.90.980.10">
    <property type="entry name" value="DNA primase, catalytic core, N-terminal domain"/>
    <property type="match status" value="1"/>
</dbReference>
<dbReference type="GO" id="GO:0006269">
    <property type="term" value="P:DNA replication, synthesis of primer"/>
    <property type="evidence" value="ECO:0007669"/>
    <property type="project" value="UniProtKB-KW"/>
</dbReference>
<dbReference type="Pfam" id="PF08275">
    <property type="entry name" value="DNAG_N"/>
    <property type="match status" value="1"/>
</dbReference>
<accession>A0A2H0RCI5</accession>
<reference evidence="11 12" key="1">
    <citation type="submission" date="2017-09" db="EMBL/GenBank/DDBJ databases">
        <title>Depth-based differentiation of microbial function through sediment-hosted aquifers and enrichment of novel symbionts in the deep terrestrial subsurface.</title>
        <authorList>
            <person name="Probst A.J."/>
            <person name="Ladd B."/>
            <person name="Jarett J.K."/>
            <person name="Geller-Mcgrath D.E."/>
            <person name="Sieber C.M."/>
            <person name="Emerson J.B."/>
            <person name="Anantharaman K."/>
            <person name="Thomas B.C."/>
            <person name="Malmstrom R."/>
            <person name="Stieglmeier M."/>
            <person name="Klingl A."/>
            <person name="Woyke T."/>
            <person name="Ryan C.M."/>
            <person name="Banfield J.F."/>
        </authorList>
    </citation>
    <scope>NUCLEOTIDE SEQUENCE [LARGE SCALE GENOMIC DNA]</scope>
    <source>
        <strain evidence="11">CG10_big_fil_rev_8_21_14_0_10_32_10</strain>
    </source>
</reference>
<dbReference type="EMBL" id="PCXU01000019">
    <property type="protein sequence ID" value="PIR43535.1"/>
    <property type="molecule type" value="Genomic_DNA"/>
</dbReference>
<keyword evidence="4" id="KW-0548">Nucleotidyltransferase</keyword>
<dbReference type="AlphaFoldDB" id="A0A2H0RCI5"/>
<dbReference type="Pfam" id="PF01807">
    <property type="entry name" value="Zn_ribbon_DnaG"/>
    <property type="match status" value="1"/>
</dbReference>
<dbReference type="Gene3D" id="3.90.580.10">
    <property type="entry name" value="Zinc finger, CHC2-type domain"/>
    <property type="match status" value="1"/>
</dbReference>
<dbReference type="GO" id="GO:0008270">
    <property type="term" value="F:zinc ion binding"/>
    <property type="evidence" value="ECO:0007669"/>
    <property type="project" value="UniProtKB-KW"/>
</dbReference>
<organism evidence="11 12">
    <name type="scientific">candidate division WWE3 bacterium CG10_big_fil_rev_8_21_14_0_10_32_10</name>
    <dbReference type="NCBI Taxonomy" id="1975090"/>
    <lineage>
        <taxon>Bacteria</taxon>
        <taxon>Katanobacteria</taxon>
    </lineage>
</organism>
<keyword evidence="1" id="KW-0240">DNA-directed RNA polymerase</keyword>
<evidence type="ECO:0000256" key="9">
    <source>
        <dbReference type="ARBA" id="ARBA00023163"/>
    </source>
</evidence>
<gene>
    <name evidence="11" type="ORF">COV24_02190</name>
</gene>
<evidence type="ECO:0000259" key="10">
    <source>
        <dbReference type="PROSITE" id="PS50880"/>
    </source>
</evidence>
<dbReference type="InterPro" id="IPR050219">
    <property type="entry name" value="DnaG_primase"/>
</dbReference>
<dbReference type="Pfam" id="PF13155">
    <property type="entry name" value="Toprim_2"/>
    <property type="match status" value="1"/>
</dbReference>
<dbReference type="InterPro" id="IPR013264">
    <property type="entry name" value="DNAG_N"/>
</dbReference>
<dbReference type="InterPro" id="IPR002694">
    <property type="entry name" value="Znf_CHC2"/>
</dbReference>
<evidence type="ECO:0000256" key="7">
    <source>
        <dbReference type="ARBA" id="ARBA00022771"/>
    </source>
</evidence>
<dbReference type="PROSITE" id="PS50880">
    <property type="entry name" value="TOPRIM"/>
    <property type="match status" value="1"/>
</dbReference>
<dbReference type="PANTHER" id="PTHR30313:SF2">
    <property type="entry name" value="DNA PRIMASE"/>
    <property type="match status" value="1"/>
</dbReference>
<dbReference type="SUPFAM" id="SSF56731">
    <property type="entry name" value="DNA primase core"/>
    <property type="match status" value="1"/>
</dbReference>
<evidence type="ECO:0000256" key="4">
    <source>
        <dbReference type="ARBA" id="ARBA00022695"/>
    </source>
</evidence>
<dbReference type="GO" id="GO:1990077">
    <property type="term" value="C:primosome complex"/>
    <property type="evidence" value="ECO:0007669"/>
    <property type="project" value="UniProtKB-KW"/>
</dbReference>
<keyword evidence="8" id="KW-0862">Zinc</keyword>